<reference evidence="2" key="1">
    <citation type="submission" date="2017-05" db="EMBL/GenBank/DDBJ databases">
        <authorList>
            <person name="Kreiswirth B."/>
            <person name="Manca C."/>
            <person name="Chen L."/>
            <person name="Evans S."/>
            <person name="Fowler V."/>
            <person name="Patel R."/>
            <person name="Chambers H."/>
            <person name="Bonomo R."/>
            <person name="Paul V."/>
            <person name="Sankar J."/>
            <person name="Gaind R."/>
            <person name="Ray P."/>
            <person name="Gautam V."/>
            <person name="Biswal M."/>
            <person name="Datta S."/>
            <person name="Walia K."/>
            <person name="Adams M."/>
            <person name="Nelson K."/>
            <person name="Sutton G."/>
            <person name="Fouts D."/>
            <person name="Hujer K."/>
            <person name="Hujer A."/>
        </authorList>
    </citation>
    <scope>NUCLEOTIDE SEQUENCE [LARGE SCALE GENOMIC DNA]</scope>
    <source>
        <strain evidence="2">PR350</strain>
    </source>
</reference>
<protein>
    <submittedName>
        <fullName evidence="1">Uncharacterized protein</fullName>
    </submittedName>
</protein>
<dbReference type="RefSeq" id="WP_086249664.1">
    <property type="nucleotide sequence ID" value="NZ_NGEL01000056.1"/>
</dbReference>
<name>A0A241ZGJ1_ACIBA</name>
<evidence type="ECO:0000313" key="2">
    <source>
        <dbReference type="Proteomes" id="UP000194699"/>
    </source>
</evidence>
<proteinExistence type="predicted"/>
<accession>A0A241ZGJ1</accession>
<evidence type="ECO:0000313" key="1">
    <source>
        <dbReference type="EMBL" id="OTM90942.1"/>
    </source>
</evidence>
<gene>
    <name evidence="1" type="ORF">B9X95_05865</name>
</gene>
<dbReference type="AlphaFoldDB" id="A0A241ZGJ1"/>
<comment type="caution">
    <text evidence="1">The sequence shown here is derived from an EMBL/GenBank/DDBJ whole genome shotgun (WGS) entry which is preliminary data.</text>
</comment>
<dbReference type="Proteomes" id="UP000194699">
    <property type="component" value="Unassembled WGS sequence"/>
</dbReference>
<sequence length="198" mass="22646">MGTRHLICVQHNNEYKVAKYGQWDGYPSGQGAGILEFLKGSFNKALFIQKLDNIFEPTDEQVKAWYRDAGNTRDDGYVDYDVSKRFAANHPSLSRDAGSDILGIIQNSESPIPMRKYLEFAAESLFCEWAYVIDLDKNTFEVFQGFNKTPLDSSERFASVTSPNSNEGYYQVKFLESFDLDNLPSEEDFIAQLEREED</sequence>
<dbReference type="EMBL" id="NGEL01000056">
    <property type="protein sequence ID" value="OTM90942.1"/>
    <property type="molecule type" value="Genomic_DNA"/>
</dbReference>
<organism evidence="1 2">
    <name type="scientific">Acinetobacter baumannii</name>
    <dbReference type="NCBI Taxonomy" id="470"/>
    <lineage>
        <taxon>Bacteria</taxon>
        <taxon>Pseudomonadati</taxon>
        <taxon>Pseudomonadota</taxon>
        <taxon>Gammaproteobacteria</taxon>
        <taxon>Moraxellales</taxon>
        <taxon>Moraxellaceae</taxon>
        <taxon>Acinetobacter</taxon>
        <taxon>Acinetobacter calcoaceticus/baumannii complex</taxon>
    </lineage>
</organism>